<evidence type="ECO:0000256" key="3">
    <source>
        <dbReference type="ARBA" id="ARBA00007812"/>
    </source>
</evidence>
<keyword evidence="4" id="KW-0479">Metal-binding</keyword>
<comment type="similarity">
    <text evidence="3">Belongs to the TPP enzyme family.</text>
</comment>
<dbReference type="GO" id="GO:0005829">
    <property type="term" value="C:cytosol"/>
    <property type="evidence" value="ECO:0007669"/>
    <property type="project" value="TreeGrafter"/>
</dbReference>
<dbReference type="SUPFAM" id="SSF52518">
    <property type="entry name" value="Thiamin diphosphate-binding fold (THDP-binding)"/>
    <property type="match status" value="1"/>
</dbReference>
<dbReference type="GO" id="GO:0000949">
    <property type="term" value="P:aromatic amino acid family catabolic process to alcohol via Ehrlich pathway"/>
    <property type="evidence" value="ECO:0007669"/>
    <property type="project" value="TreeGrafter"/>
</dbReference>
<reference evidence="10" key="1">
    <citation type="submission" date="2020-10" db="EMBL/GenBank/DDBJ databases">
        <title>Sequencing the genomes of 1000 actinobacteria strains.</title>
        <authorList>
            <person name="Klenk H.-P."/>
        </authorList>
    </citation>
    <scope>NUCLEOTIDE SEQUENCE</scope>
    <source>
        <strain evidence="10">DSM 45354</strain>
    </source>
</reference>
<evidence type="ECO:0000256" key="5">
    <source>
        <dbReference type="ARBA" id="ARBA00022793"/>
    </source>
</evidence>
<dbReference type="GO" id="GO:0000287">
    <property type="term" value="F:magnesium ion binding"/>
    <property type="evidence" value="ECO:0007669"/>
    <property type="project" value="UniProtKB-ARBA"/>
</dbReference>
<keyword evidence="5" id="KW-0210">Decarboxylase</keyword>
<dbReference type="InterPro" id="IPR012110">
    <property type="entry name" value="PDC/IPDC-like"/>
</dbReference>
<sequence>MAVCRVGDYLLSRLREVGIRHVLGVPGDYQLEFLDQIEAMDGIEWVGNCNELNAAHAADGYSRLNGIAALVTTFSVGELSALNTVAAALDTATREPDRLAFVEAFTQRLDAPESLVEPGKAFTAEDYHHAPVS</sequence>
<comment type="cofactor">
    <cofactor evidence="2">
        <name>thiamine diphosphate</name>
        <dbReference type="ChEBI" id="CHEBI:58937"/>
    </cofactor>
</comment>
<keyword evidence="11" id="KW-1185">Reference proteome</keyword>
<dbReference type="Proteomes" id="UP000638648">
    <property type="component" value="Unassembled WGS sequence"/>
</dbReference>
<accession>A0A927N9P9</accession>
<protein>
    <submittedName>
        <fullName evidence="10">TPP-dependent 2-oxoacid decarboxylase</fullName>
    </submittedName>
</protein>
<keyword evidence="6" id="KW-0460">Magnesium</keyword>
<dbReference type="AlphaFoldDB" id="A0A927N9P9"/>
<dbReference type="InterPro" id="IPR012001">
    <property type="entry name" value="Thiamin_PyroP_enz_TPP-bd_dom"/>
</dbReference>
<evidence type="ECO:0000256" key="8">
    <source>
        <dbReference type="ARBA" id="ARBA00023239"/>
    </source>
</evidence>
<evidence type="ECO:0000256" key="2">
    <source>
        <dbReference type="ARBA" id="ARBA00001964"/>
    </source>
</evidence>
<comment type="caution">
    <text evidence="10">The sequence shown here is derived from an EMBL/GenBank/DDBJ whole genome shotgun (WGS) entry which is preliminary data.</text>
</comment>
<evidence type="ECO:0000313" key="10">
    <source>
        <dbReference type="EMBL" id="MBE1612823.1"/>
    </source>
</evidence>
<evidence type="ECO:0000256" key="7">
    <source>
        <dbReference type="ARBA" id="ARBA00023052"/>
    </source>
</evidence>
<keyword evidence="7" id="KW-0786">Thiamine pyrophosphate</keyword>
<dbReference type="RefSeq" id="WP_192755801.1">
    <property type="nucleotide sequence ID" value="NZ_BAABJL010000084.1"/>
</dbReference>
<organism evidence="10 11">
    <name type="scientific">Actinopolymorpha pittospori</name>
    <dbReference type="NCBI Taxonomy" id="648752"/>
    <lineage>
        <taxon>Bacteria</taxon>
        <taxon>Bacillati</taxon>
        <taxon>Actinomycetota</taxon>
        <taxon>Actinomycetes</taxon>
        <taxon>Propionibacteriales</taxon>
        <taxon>Actinopolymorphaceae</taxon>
        <taxon>Actinopolymorpha</taxon>
    </lineage>
</organism>
<evidence type="ECO:0000256" key="6">
    <source>
        <dbReference type="ARBA" id="ARBA00022842"/>
    </source>
</evidence>
<dbReference type="Pfam" id="PF02776">
    <property type="entry name" value="TPP_enzyme_N"/>
    <property type="match status" value="1"/>
</dbReference>
<evidence type="ECO:0000256" key="4">
    <source>
        <dbReference type="ARBA" id="ARBA00022723"/>
    </source>
</evidence>
<dbReference type="EMBL" id="JADBEM010000001">
    <property type="protein sequence ID" value="MBE1612823.1"/>
    <property type="molecule type" value="Genomic_DNA"/>
</dbReference>
<dbReference type="PANTHER" id="PTHR43452">
    <property type="entry name" value="PYRUVATE DECARBOXYLASE"/>
    <property type="match status" value="1"/>
</dbReference>
<dbReference type="GO" id="GO:0030976">
    <property type="term" value="F:thiamine pyrophosphate binding"/>
    <property type="evidence" value="ECO:0007669"/>
    <property type="project" value="InterPro"/>
</dbReference>
<name>A0A927N9P9_9ACTN</name>
<dbReference type="PANTHER" id="PTHR43452:SF30">
    <property type="entry name" value="PYRUVATE DECARBOXYLASE ISOZYME 1-RELATED"/>
    <property type="match status" value="1"/>
</dbReference>
<feature type="domain" description="Thiamine pyrophosphate enzyme N-terminal TPP-binding" evidence="9">
    <location>
        <begin position="5"/>
        <end position="88"/>
    </location>
</feature>
<dbReference type="InterPro" id="IPR029061">
    <property type="entry name" value="THDP-binding"/>
</dbReference>
<evidence type="ECO:0000256" key="1">
    <source>
        <dbReference type="ARBA" id="ARBA00001920"/>
    </source>
</evidence>
<comment type="cofactor">
    <cofactor evidence="1">
        <name>a metal cation</name>
        <dbReference type="ChEBI" id="CHEBI:25213"/>
    </cofactor>
</comment>
<proteinExistence type="inferred from homology"/>
<dbReference type="Gene3D" id="3.40.50.970">
    <property type="match status" value="1"/>
</dbReference>
<gene>
    <name evidence="10" type="ORF">HEB94_009671</name>
</gene>
<dbReference type="GO" id="GO:0004737">
    <property type="term" value="F:pyruvate decarboxylase activity"/>
    <property type="evidence" value="ECO:0007669"/>
    <property type="project" value="TreeGrafter"/>
</dbReference>
<evidence type="ECO:0000313" key="11">
    <source>
        <dbReference type="Proteomes" id="UP000638648"/>
    </source>
</evidence>
<keyword evidence="8" id="KW-0456">Lyase</keyword>
<evidence type="ECO:0000259" key="9">
    <source>
        <dbReference type="Pfam" id="PF02776"/>
    </source>
</evidence>